<accession>V5XWD8</accession>
<dbReference type="RefSeq" id="YP_008853978.1">
    <property type="nucleotide sequence ID" value="NC_022918.1"/>
</dbReference>
<protein>
    <submittedName>
        <fullName evidence="1">Uncharacterized protein</fullName>
    </submittedName>
</protein>
<dbReference type="EMBL" id="AB853331">
    <property type="protein sequence ID" value="BAO09397.1"/>
    <property type="molecule type" value="Genomic_DNA"/>
</dbReference>
<keyword evidence="2" id="KW-1185">Reference proteome</keyword>
<name>V5XWD8_BPS24</name>
<organismHost>
    <name type="scientific">Staphylococcus aureus</name>
    <dbReference type="NCBI Taxonomy" id="1280"/>
</organismHost>
<evidence type="ECO:0000313" key="2">
    <source>
        <dbReference type="Proteomes" id="UP000201261"/>
    </source>
</evidence>
<sequence length="138" mass="16945">MVYEYKNKIQDIITDNENYWCIDNEKELKELQEVYQKAEAFDEIVNEFYYQLQNLKSWDTLDQKDCQTLKQILEENIKEEKHMERFKVKRTITTEEIRYIDAETEEDAWYSVEYEDEGTDTAHFNAEYGEWSYEKEDN</sequence>
<dbReference type="Proteomes" id="UP000201261">
    <property type="component" value="Segment"/>
</dbReference>
<proteinExistence type="predicted"/>
<evidence type="ECO:0000313" key="1">
    <source>
        <dbReference type="EMBL" id="BAO09397.1"/>
    </source>
</evidence>
<dbReference type="KEGG" id="vg:17729211"/>
<dbReference type="GeneID" id="17729211"/>
<reference evidence="1 2" key="1">
    <citation type="journal article" date="2014" name="Ann. Microbiol.">
        <title>Genomic and phylogenetic traits of Staphylococcus phages S25-3 and S25-4 (family Myoviridae, genus Twort-like viruses).</title>
        <authorList>
            <person name="Takemura-Uchiyama I."/>
            <person name="Uchiyama J."/>
            <person name="Kato S."/>
            <person name="Ujihara T."/>
            <person name="Daibata M."/>
            <person name="Matsuzaki S."/>
        </authorList>
    </citation>
    <scope>NUCLEOTIDE SEQUENCE [LARGE SCALE GENOMIC DNA]</scope>
    <source>
        <strain evidence="1 2">S25-4</strain>
    </source>
</reference>
<organism evidence="1 2">
    <name type="scientific">Staphylococcus phage S25-4</name>
    <dbReference type="NCBI Taxonomy" id="1041527"/>
    <lineage>
        <taxon>Viruses</taxon>
        <taxon>Duplodnaviria</taxon>
        <taxon>Heunggongvirae</taxon>
        <taxon>Uroviricota</taxon>
        <taxon>Caudoviricetes</taxon>
        <taxon>Herelleviridae</taxon>
        <taxon>Twortvirinae</taxon>
        <taxon>Kayvirus</taxon>
        <taxon>Kayvirus S254</taxon>
    </lineage>
</organism>